<dbReference type="Proteomes" id="UP000180235">
    <property type="component" value="Chromosome"/>
</dbReference>
<dbReference type="SUPFAM" id="SSF53067">
    <property type="entry name" value="Actin-like ATPase domain"/>
    <property type="match status" value="1"/>
</dbReference>
<comment type="similarity">
    <text evidence="1">Belongs to the ROK (NagC/XylR) family.</text>
</comment>
<dbReference type="Gene3D" id="3.30.420.40">
    <property type="match status" value="2"/>
</dbReference>
<dbReference type="PANTHER" id="PTHR18964">
    <property type="entry name" value="ROK (REPRESSOR, ORF, KINASE) FAMILY"/>
    <property type="match status" value="1"/>
</dbReference>
<name>A0A1J0ACW4_9CYAN</name>
<dbReference type="KEGG" id="glt:GlitD10_1440"/>
<dbReference type="Pfam" id="PF00480">
    <property type="entry name" value="ROK"/>
    <property type="match status" value="1"/>
</dbReference>
<keyword evidence="2" id="KW-0418">Kinase</keyword>
<evidence type="ECO:0000313" key="3">
    <source>
        <dbReference type="Proteomes" id="UP000180235"/>
    </source>
</evidence>
<evidence type="ECO:0000313" key="2">
    <source>
        <dbReference type="EMBL" id="APB33761.1"/>
    </source>
</evidence>
<dbReference type="EC" id="2.7.1.63" evidence="2"/>
<proteinExistence type="inferred from homology"/>
<dbReference type="RefSeq" id="WP_071454301.1">
    <property type="nucleotide sequence ID" value="NZ_CP017675.1"/>
</dbReference>
<evidence type="ECO:0000256" key="1">
    <source>
        <dbReference type="ARBA" id="ARBA00006479"/>
    </source>
</evidence>
<gene>
    <name evidence="2" type="primary">ppgK</name>
    <name evidence="2" type="ORF">GlitD10_1440</name>
</gene>
<dbReference type="InterPro" id="IPR043129">
    <property type="entry name" value="ATPase_NBD"/>
</dbReference>
<keyword evidence="3" id="KW-1185">Reference proteome</keyword>
<organism evidence="2 3">
    <name type="scientific">Gloeomargarita lithophora Alchichica-D10</name>
    <dbReference type="NCBI Taxonomy" id="1188229"/>
    <lineage>
        <taxon>Bacteria</taxon>
        <taxon>Bacillati</taxon>
        <taxon>Cyanobacteriota</taxon>
        <taxon>Cyanophyceae</taxon>
        <taxon>Gloeomargaritales</taxon>
        <taxon>Gloeomargaritaceae</taxon>
        <taxon>Gloeomargarita</taxon>
    </lineage>
</organism>
<sequence>MAQTTPDSPHTLAIDIGGSGIKALILNATGEPVSPRERQETPHPAQPEPMLAIMCALAQGKTYDRVSVGFPGVVCQGVTATAANLHPDWLGVNLQQHLQERLQAPVRVINDADMQGYGAIQGTGVELVITLGTGVGSALFTQGYLVPNLELAHHPFRKDATYEQYLGQAARQRDGSRKWNRRLQKALTQWQTLFYCDCLYLGGGNAKHIDFDLPPGVQTVSNVAGLLGGIALWRDEG</sequence>
<dbReference type="OrthoDB" id="9810372at2"/>
<dbReference type="GO" id="GO:0047330">
    <property type="term" value="F:polyphosphate-glucose phosphotransferase activity"/>
    <property type="evidence" value="ECO:0007669"/>
    <property type="project" value="UniProtKB-EC"/>
</dbReference>
<dbReference type="AlphaFoldDB" id="A0A1J0ACW4"/>
<reference evidence="2 3" key="1">
    <citation type="submission" date="2016-10" db="EMBL/GenBank/DDBJ databases">
        <title>Description of Gloeomargarita lithophora gen. nov., sp. nov., a thylakoid-bearing basal-branching cyanobacterium with intracellular carbonates, and proposal for Gloeomargaritales ord. nov.</title>
        <authorList>
            <person name="Moreira D."/>
            <person name="Tavera R."/>
            <person name="Benzerara K."/>
            <person name="Skouri-Panet F."/>
            <person name="Couradeau E."/>
            <person name="Gerard E."/>
            <person name="Loussert C."/>
            <person name="Novelo E."/>
            <person name="Zivanovic Y."/>
            <person name="Lopez-Garcia P."/>
        </authorList>
    </citation>
    <scope>NUCLEOTIDE SEQUENCE [LARGE SCALE GENOMIC DNA]</scope>
    <source>
        <strain evidence="2 3">D10</strain>
    </source>
</reference>
<dbReference type="CDD" id="cd24058">
    <property type="entry name" value="ASKHA_NBD_ROK_PPGK"/>
    <property type="match status" value="1"/>
</dbReference>
<accession>A0A1J0ACW4</accession>
<protein>
    <submittedName>
        <fullName evidence="2">Polyphosphate glucokinase</fullName>
        <ecNumber evidence="2">2.7.1.63</ecNumber>
    </submittedName>
</protein>
<dbReference type="InterPro" id="IPR000600">
    <property type="entry name" value="ROK"/>
</dbReference>
<dbReference type="STRING" id="1188229.GlitD10_1440"/>
<keyword evidence="2" id="KW-0808">Transferase</keyword>
<dbReference type="EMBL" id="CP017675">
    <property type="protein sequence ID" value="APB33761.1"/>
    <property type="molecule type" value="Genomic_DNA"/>
</dbReference>